<name>A0ABU6ZLJ7_9FABA</name>
<proteinExistence type="predicted"/>
<evidence type="ECO:0000313" key="2">
    <source>
        <dbReference type="Proteomes" id="UP001341840"/>
    </source>
</evidence>
<dbReference type="EMBL" id="JASCZI010272593">
    <property type="protein sequence ID" value="MED6222845.1"/>
    <property type="molecule type" value="Genomic_DNA"/>
</dbReference>
<protein>
    <submittedName>
        <fullName evidence="1">Uncharacterized protein</fullName>
    </submittedName>
</protein>
<gene>
    <name evidence="1" type="ORF">PIB30_068409</name>
</gene>
<reference evidence="1 2" key="1">
    <citation type="journal article" date="2023" name="Plants (Basel)">
        <title>Bridging the Gap: Combining Genomics and Transcriptomics Approaches to Understand Stylosanthes scabra, an Orphan Legume from the Brazilian Caatinga.</title>
        <authorList>
            <person name="Ferreira-Neto J.R.C."/>
            <person name="da Silva M.D."/>
            <person name="Binneck E."/>
            <person name="de Melo N.F."/>
            <person name="da Silva R.H."/>
            <person name="de Melo A.L.T.M."/>
            <person name="Pandolfi V."/>
            <person name="Bustamante F.O."/>
            <person name="Brasileiro-Vidal A.C."/>
            <person name="Benko-Iseppon A.M."/>
        </authorList>
    </citation>
    <scope>NUCLEOTIDE SEQUENCE [LARGE SCALE GENOMIC DNA]</scope>
    <source>
        <tissue evidence="1">Leaves</tissue>
    </source>
</reference>
<evidence type="ECO:0000313" key="1">
    <source>
        <dbReference type="EMBL" id="MED6222845.1"/>
    </source>
</evidence>
<dbReference type="Proteomes" id="UP001341840">
    <property type="component" value="Unassembled WGS sequence"/>
</dbReference>
<comment type="caution">
    <text evidence="1">The sequence shown here is derived from an EMBL/GenBank/DDBJ whole genome shotgun (WGS) entry which is preliminary data.</text>
</comment>
<organism evidence="1 2">
    <name type="scientific">Stylosanthes scabra</name>
    <dbReference type="NCBI Taxonomy" id="79078"/>
    <lineage>
        <taxon>Eukaryota</taxon>
        <taxon>Viridiplantae</taxon>
        <taxon>Streptophyta</taxon>
        <taxon>Embryophyta</taxon>
        <taxon>Tracheophyta</taxon>
        <taxon>Spermatophyta</taxon>
        <taxon>Magnoliopsida</taxon>
        <taxon>eudicotyledons</taxon>
        <taxon>Gunneridae</taxon>
        <taxon>Pentapetalae</taxon>
        <taxon>rosids</taxon>
        <taxon>fabids</taxon>
        <taxon>Fabales</taxon>
        <taxon>Fabaceae</taxon>
        <taxon>Papilionoideae</taxon>
        <taxon>50 kb inversion clade</taxon>
        <taxon>dalbergioids sensu lato</taxon>
        <taxon>Dalbergieae</taxon>
        <taxon>Pterocarpus clade</taxon>
        <taxon>Stylosanthes</taxon>
    </lineage>
</organism>
<keyword evidence="2" id="KW-1185">Reference proteome</keyword>
<accession>A0ABU6ZLJ7</accession>
<sequence length="131" mass="15101">MLVKLNTTSGEQLFGWSEILKREYFKENDVFGHKKNNSVFTRTLRANLVEPKSVIYLLFDEKLIHVLGAIKPTESDKCGDQIAWLRSSNGSFSIKSAYSVYLDDVDESAADLFQKVWKLEAPQRLRTFCYL</sequence>